<protein>
    <submittedName>
        <fullName evidence="2">ABC-2 type transport system permease protein</fullName>
    </submittedName>
</protein>
<keyword evidence="1" id="KW-1133">Transmembrane helix</keyword>
<feature type="transmembrane region" description="Helical" evidence="1">
    <location>
        <begin position="337"/>
        <end position="357"/>
    </location>
</feature>
<dbReference type="AlphaFoldDB" id="A0A1G9WXG5"/>
<feature type="transmembrane region" description="Helical" evidence="1">
    <location>
        <begin position="190"/>
        <end position="212"/>
    </location>
</feature>
<feature type="transmembrane region" description="Helical" evidence="1">
    <location>
        <begin position="454"/>
        <end position="474"/>
    </location>
</feature>
<accession>A0A1G9WXG5</accession>
<name>A0A1G9WXG5_9ACTN</name>
<keyword evidence="1" id="KW-0472">Membrane</keyword>
<evidence type="ECO:0000256" key="1">
    <source>
        <dbReference type="SAM" id="Phobius"/>
    </source>
</evidence>
<feature type="transmembrane region" description="Helical" evidence="1">
    <location>
        <begin position="423"/>
        <end position="447"/>
    </location>
</feature>
<dbReference type="RefSeq" id="WP_091022648.1">
    <property type="nucleotide sequence ID" value="NZ_BKAE01000001.1"/>
</dbReference>
<feature type="transmembrane region" description="Helical" evidence="1">
    <location>
        <begin position="291"/>
        <end position="308"/>
    </location>
</feature>
<evidence type="ECO:0000313" key="2">
    <source>
        <dbReference type="EMBL" id="SDM88783.1"/>
    </source>
</evidence>
<feature type="transmembrane region" description="Helical" evidence="1">
    <location>
        <begin position="118"/>
        <end position="151"/>
    </location>
</feature>
<feature type="transmembrane region" description="Helical" evidence="1">
    <location>
        <begin position="232"/>
        <end position="253"/>
    </location>
</feature>
<evidence type="ECO:0000313" key="3">
    <source>
        <dbReference type="Proteomes" id="UP000199004"/>
    </source>
</evidence>
<reference evidence="2 3" key="1">
    <citation type="submission" date="2016-10" db="EMBL/GenBank/DDBJ databases">
        <authorList>
            <person name="de Groot N.N."/>
        </authorList>
    </citation>
    <scope>NUCLEOTIDE SEQUENCE [LARGE SCALE GENOMIC DNA]</scope>
    <source>
        <strain evidence="2 3">CGMCC 1.11147</strain>
    </source>
</reference>
<feature type="transmembrane region" description="Helical" evidence="1">
    <location>
        <begin position="494"/>
        <end position="517"/>
    </location>
</feature>
<feature type="transmembrane region" description="Helical" evidence="1">
    <location>
        <begin position="77"/>
        <end position="97"/>
    </location>
</feature>
<dbReference type="STRING" id="1005944.SAMN05192576_1183"/>
<keyword evidence="1" id="KW-0812">Transmembrane</keyword>
<dbReference type="EMBL" id="FNIC01000001">
    <property type="protein sequence ID" value="SDM88783.1"/>
    <property type="molecule type" value="Genomic_DNA"/>
</dbReference>
<dbReference type="Proteomes" id="UP000199004">
    <property type="component" value="Unassembled WGS sequence"/>
</dbReference>
<feature type="transmembrane region" description="Helical" evidence="1">
    <location>
        <begin position="19"/>
        <end position="37"/>
    </location>
</feature>
<feature type="transmembrane region" description="Helical" evidence="1">
    <location>
        <begin position="157"/>
        <end position="178"/>
    </location>
</feature>
<keyword evidence="3" id="KW-1185">Reference proteome</keyword>
<dbReference type="OrthoDB" id="2014935at2"/>
<gene>
    <name evidence="2" type="ORF">SAMN05192576_1183</name>
</gene>
<proteinExistence type="predicted"/>
<organism evidence="2 3">
    <name type="scientific">Nocardioides szechwanensis</name>
    <dbReference type="NCBI Taxonomy" id="1005944"/>
    <lineage>
        <taxon>Bacteria</taxon>
        <taxon>Bacillati</taxon>
        <taxon>Actinomycetota</taxon>
        <taxon>Actinomycetes</taxon>
        <taxon>Propionibacteriales</taxon>
        <taxon>Nocardioidaceae</taxon>
        <taxon>Nocardioides</taxon>
    </lineage>
</organism>
<sequence length="523" mass="55130">MTGWALLLRTFLRRDRWHFLWWSVGLAILYVSQGWSVDGLYISQQDFDEAAALMESNTAFIAMTGPPRALNTTGGQVIWQSAAFGAVTIGLMSMVLVARHTRHEEETGREELVRAAAIGRYASLVATTVTVLLANLVAGALVGGGLAAYGLPVADSLASGAGLALCGAFFTGVAVLAAQLTSTTRGLYGLTGAVIGTAYLLRAIGDVGSSWLSWVSPIGWYQAMHPYSGLRWWPALLLVAAAALALSVGYLLFVRRDLGSGLMAARPGPARAGAGLRSGFGLAWRLQRGSVIGWSVGMLLGGLSYGSIGDQAGDLLGDSDLTREMFAGGAEDLVDGFYGFSLIMLALIATAFTLSAVSRPRSQEEAGHAEMLLATGVTRLRWLAGQLAVCLLGTFLVVVCAGVGLAVGYALATGKGSGFERFALPMLAQVAPLLVVLGFAVLLYGVIPRLLAAGWALLGFAVVVLMFGEVFRFPEWLRNLSPYEHLALAPAEPFRIAPFLVLLALAAVLTGLGAFAFRRRDIA</sequence>
<feature type="transmembrane region" description="Helical" evidence="1">
    <location>
        <begin position="387"/>
        <end position="411"/>
    </location>
</feature>